<evidence type="ECO:0000313" key="2">
    <source>
        <dbReference type="EMBL" id="GEU44262.1"/>
    </source>
</evidence>
<dbReference type="Pfam" id="PF14223">
    <property type="entry name" value="Retrotran_gag_2"/>
    <property type="match status" value="1"/>
</dbReference>
<proteinExistence type="predicted"/>
<dbReference type="EMBL" id="BKCJ010001821">
    <property type="protein sequence ID" value="GEU44262.1"/>
    <property type="molecule type" value="Genomic_DNA"/>
</dbReference>
<dbReference type="Pfam" id="PF07727">
    <property type="entry name" value="RVT_2"/>
    <property type="match status" value="1"/>
</dbReference>
<protein>
    <recommendedName>
        <fullName evidence="1">Reverse transcriptase Ty1/copia-type domain-containing protein</fullName>
    </recommendedName>
</protein>
<reference evidence="2" key="1">
    <citation type="journal article" date="2019" name="Sci. Rep.">
        <title>Draft genome of Tanacetum cinerariifolium, the natural source of mosquito coil.</title>
        <authorList>
            <person name="Yamashiro T."/>
            <person name="Shiraishi A."/>
            <person name="Satake H."/>
            <person name="Nakayama K."/>
        </authorList>
    </citation>
    <scope>NUCLEOTIDE SEQUENCE</scope>
</reference>
<dbReference type="PANTHER" id="PTHR11439:SF496">
    <property type="entry name" value="RNA-DIRECTED DNA POLYMERASE"/>
    <property type="match status" value="1"/>
</dbReference>
<organism evidence="2">
    <name type="scientific">Tanacetum cinerariifolium</name>
    <name type="common">Dalmatian daisy</name>
    <name type="synonym">Chrysanthemum cinerariifolium</name>
    <dbReference type="NCBI Taxonomy" id="118510"/>
    <lineage>
        <taxon>Eukaryota</taxon>
        <taxon>Viridiplantae</taxon>
        <taxon>Streptophyta</taxon>
        <taxon>Embryophyta</taxon>
        <taxon>Tracheophyta</taxon>
        <taxon>Spermatophyta</taxon>
        <taxon>Magnoliopsida</taxon>
        <taxon>eudicotyledons</taxon>
        <taxon>Gunneridae</taxon>
        <taxon>Pentapetalae</taxon>
        <taxon>asterids</taxon>
        <taxon>campanulids</taxon>
        <taxon>Asterales</taxon>
        <taxon>Asteraceae</taxon>
        <taxon>Asteroideae</taxon>
        <taxon>Anthemideae</taxon>
        <taxon>Anthemidinae</taxon>
        <taxon>Tanacetum</taxon>
    </lineage>
</organism>
<comment type="caution">
    <text evidence="2">The sequence shown here is derived from an EMBL/GenBank/DDBJ whole genome shotgun (WGS) entry which is preliminary data.</text>
</comment>
<gene>
    <name evidence="2" type="ORF">Tci_016240</name>
</gene>
<evidence type="ECO:0000259" key="1">
    <source>
        <dbReference type="Pfam" id="PF07727"/>
    </source>
</evidence>
<dbReference type="PANTHER" id="PTHR11439">
    <property type="entry name" value="GAG-POL-RELATED RETROTRANSPOSON"/>
    <property type="match status" value="1"/>
</dbReference>
<sequence length="597" mass="68173">MMFVEQSIGPAPDLETADLDTIDKYYETVNLEQEVACLMLSIKAFYACKQEDGQSVSSYLLKMKSYLDTLERLGYKMPNKLGVCLILNSLNKDYDQFVQNYNMHSMGKMLAKLHAMLKLHEKGEKGKDKGKNKLTYAPKSKIPPDNLAKDSICHHRKEVSHWRRNCLSYHAELKKRKNASVASTSGYAPETTARILNMVLTKKVGRTPYEIWHGKSPKLSYLKVWVMRHSRNETHLTNLIPDPLTMNMEMQSMKDNQVWYLVDLPSNGRTIRCKWLFKKRTDMNGNVHTFKAPLVANGFTETYIVDYGETFSPVADITAIRILLAISAFYDYVIWQMDVKEAFLNGYIREAAYIFGIKIIHRSKRLITLSQSAYLEKILNKIRMENSKKGYTPIMEKPDYRKSQGAKTPTVSFKYLMNTKNMVLVYGAKPEDELKVSCYADGSFQTDKNDTKSQTGYVFVLNGGAVDWKSAKQSTTPMSFIEAEYIAAAEASMEAVWMRKFIDGLGSVMPSNKRPMEILCDNEPALAIGSDPETLKGARQFQRKYHYIHKVIQEGEIFLKKVHTYDNVADPFTKPVPVNKHFKHVMAIGIVPVSSLM</sequence>
<dbReference type="AlphaFoldDB" id="A0A6L2K674"/>
<accession>A0A6L2K674</accession>
<name>A0A6L2K674_TANCI</name>
<dbReference type="InterPro" id="IPR013103">
    <property type="entry name" value="RVT_2"/>
</dbReference>
<dbReference type="CDD" id="cd09272">
    <property type="entry name" value="RNase_HI_RT_Ty1"/>
    <property type="match status" value="1"/>
</dbReference>
<feature type="domain" description="Reverse transcriptase Ty1/copia-type" evidence="1">
    <location>
        <begin position="256"/>
        <end position="354"/>
    </location>
</feature>